<dbReference type="AlphaFoldDB" id="A0A9P5XHX2"/>
<keyword evidence="6" id="KW-1185">Reference proteome</keyword>
<protein>
    <submittedName>
        <fullName evidence="5">Glutathione S-transferase</fullName>
    </submittedName>
</protein>
<evidence type="ECO:0000313" key="6">
    <source>
        <dbReference type="Proteomes" id="UP000807342"/>
    </source>
</evidence>
<comment type="caution">
    <text evidence="5">The sequence shown here is derived from an EMBL/GenBank/DDBJ whole genome shotgun (WGS) entry which is preliminary data.</text>
</comment>
<evidence type="ECO:0000259" key="3">
    <source>
        <dbReference type="PROSITE" id="PS50404"/>
    </source>
</evidence>
<dbReference type="SFLD" id="SFLDG00358">
    <property type="entry name" value="Main_(cytGST)"/>
    <property type="match status" value="1"/>
</dbReference>
<sequence>MFNTLARFSRTATPSTKRFKLYTAATPNGHQASVMLEELKALYGPEMEYEVEKLDLFGQDRQPQKESWFLAMNPNGRIPALTDRSRRDFHVFETAAILLYLAQHYDIGNRLSFNPNTARNEYSQMLQWIFFAHASIAPMQGQAYHFRSSAPEQIPYAIARYQDEVERVYGVLDSHLADRDWLAGVGHGRYSLADIKAFPWVRRHPGIGIDTLDKWPNVKAWLARAEARPAAKAGLEVPN</sequence>
<dbReference type="PANTHER" id="PTHR44051:SF8">
    <property type="entry name" value="GLUTATHIONE S-TRANSFERASE GSTA"/>
    <property type="match status" value="1"/>
</dbReference>
<dbReference type="EMBL" id="MU151081">
    <property type="protein sequence ID" value="KAF9451698.1"/>
    <property type="molecule type" value="Genomic_DNA"/>
</dbReference>
<dbReference type="InterPro" id="IPR004045">
    <property type="entry name" value="Glutathione_S-Trfase_N"/>
</dbReference>
<feature type="domain" description="GST N-terminal" evidence="3">
    <location>
        <begin position="20"/>
        <end position="109"/>
    </location>
</feature>
<dbReference type="SUPFAM" id="SSF52833">
    <property type="entry name" value="Thioredoxin-like"/>
    <property type="match status" value="1"/>
</dbReference>
<dbReference type="InterPro" id="IPR004046">
    <property type="entry name" value="GST_C"/>
</dbReference>
<evidence type="ECO:0000259" key="4">
    <source>
        <dbReference type="PROSITE" id="PS50405"/>
    </source>
</evidence>
<evidence type="ECO:0000256" key="1">
    <source>
        <dbReference type="ARBA" id="ARBA00007409"/>
    </source>
</evidence>
<dbReference type="Pfam" id="PF00043">
    <property type="entry name" value="GST_C"/>
    <property type="match status" value="1"/>
</dbReference>
<proteinExistence type="inferred from homology"/>
<dbReference type="OrthoDB" id="422574at2759"/>
<gene>
    <name evidence="5" type="ORF">P691DRAFT_807044</name>
</gene>
<organism evidence="5 6">
    <name type="scientific">Macrolepiota fuliginosa MF-IS2</name>
    <dbReference type="NCBI Taxonomy" id="1400762"/>
    <lineage>
        <taxon>Eukaryota</taxon>
        <taxon>Fungi</taxon>
        <taxon>Dikarya</taxon>
        <taxon>Basidiomycota</taxon>
        <taxon>Agaricomycotina</taxon>
        <taxon>Agaricomycetes</taxon>
        <taxon>Agaricomycetidae</taxon>
        <taxon>Agaricales</taxon>
        <taxon>Agaricineae</taxon>
        <taxon>Agaricaceae</taxon>
        <taxon>Macrolepiota</taxon>
    </lineage>
</organism>
<dbReference type="Proteomes" id="UP000807342">
    <property type="component" value="Unassembled WGS sequence"/>
</dbReference>
<name>A0A9P5XHX2_9AGAR</name>
<dbReference type="SFLD" id="SFLDS00019">
    <property type="entry name" value="Glutathione_Transferase_(cytos"/>
    <property type="match status" value="1"/>
</dbReference>
<dbReference type="Gene3D" id="1.20.1050.10">
    <property type="match status" value="1"/>
</dbReference>
<evidence type="ECO:0000256" key="2">
    <source>
        <dbReference type="RuleBase" id="RU003494"/>
    </source>
</evidence>
<dbReference type="InterPro" id="IPR040079">
    <property type="entry name" value="Glutathione_S-Trfase"/>
</dbReference>
<dbReference type="SFLD" id="SFLDG01151">
    <property type="entry name" value="Main.2:_Nu-like"/>
    <property type="match status" value="1"/>
</dbReference>
<dbReference type="CDD" id="cd03048">
    <property type="entry name" value="GST_N_Ure2p_like"/>
    <property type="match status" value="1"/>
</dbReference>
<dbReference type="PANTHER" id="PTHR44051">
    <property type="entry name" value="GLUTATHIONE S-TRANSFERASE-RELATED"/>
    <property type="match status" value="1"/>
</dbReference>
<dbReference type="PROSITE" id="PS50404">
    <property type="entry name" value="GST_NTER"/>
    <property type="match status" value="1"/>
</dbReference>
<dbReference type="InterPro" id="IPR010987">
    <property type="entry name" value="Glutathione-S-Trfase_C-like"/>
</dbReference>
<comment type="similarity">
    <text evidence="1 2">Belongs to the GST superfamily.</text>
</comment>
<dbReference type="InterPro" id="IPR036249">
    <property type="entry name" value="Thioredoxin-like_sf"/>
</dbReference>
<reference evidence="5" key="1">
    <citation type="submission" date="2020-11" db="EMBL/GenBank/DDBJ databases">
        <authorList>
            <consortium name="DOE Joint Genome Institute"/>
            <person name="Ahrendt S."/>
            <person name="Riley R."/>
            <person name="Andreopoulos W."/>
            <person name="Labutti K."/>
            <person name="Pangilinan J."/>
            <person name="Ruiz-Duenas F.J."/>
            <person name="Barrasa J.M."/>
            <person name="Sanchez-Garcia M."/>
            <person name="Camarero S."/>
            <person name="Miyauchi S."/>
            <person name="Serrano A."/>
            <person name="Linde D."/>
            <person name="Babiker R."/>
            <person name="Drula E."/>
            <person name="Ayuso-Fernandez I."/>
            <person name="Pacheco R."/>
            <person name="Padilla G."/>
            <person name="Ferreira P."/>
            <person name="Barriuso J."/>
            <person name="Kellner H."/>
            <person name="Castanera R."/>
            <person name="Alfaro M."/>
            <person name="Ramirez L."/>
            <person name="Pisabarro A.G."/>
            <person name="Kuo A."/>
            <person name="Tritt A."/>
            <person name="Lipzen A."/>
            <person name="He G."/>
            <person name="Yan M."/>
            <person name="Ng V."/>
            <person name="Cullen D."/>
            <person name="Martin F."/>
            <person name="Rosso M.-N."/>
            <person name="Henrissat B."/>
            <person name="Hibbett D."/>
            <person name="Martinez A.T."/>
            <person name="Grigoriev I.V."/>
        </authorList>
    </citation>
    <scope>NUCLEOTIDE SEQUENCE</scope>
    <source>
        <strain evidence="5">MF-IS2</strain>
    </source>
</reference>
<dbReference type="Gene3D" id="3.40.30.10">
    <property type="entry name" value="Glutaredoxin"/>
    <property type="match status" value="1"/>
</dbReference>
<dbReference type="Pfam" id="PF02798">
    <property type="entry name" value="GST_N"/>
    <property type="match status" value="1"/>
</dbReference>
<evidence type="ECO:0000313" key="5">
    <source>
        <dbReference type="EMBL" id="KAF9451698.1"/>
    </source>
</evidence>
<dbReference type="SUPFAM" id="SSF47616">
    <property type="entry name" value="GST C-terminal domain-like"/>
    <property type="match status" value="1"/>
</dbReference>
<accession>A0A9P5XHX2</accession>
<dbReference type="PROSITE" id="PS50405">
    <property type="entry name" value="GST_CTER"/>
    <property type="match status" value="1"/>
</dbReference>
<dbReference type="InterPro" id="IPR036282">
    <property type="entry name" value="Glutathione-S-Trfase_C_sf"/>
</dbReference>
<feature type="domain" description="GST C-terminal" evidence="4">
    <location>
        <begin position="118"/>
        <end position="239"/>
    </location>
</feature>